<evidence type="ECO:0000256" key="1">
    <source>
        <dbReference type="SAM" id="SignalP"/>
    </source>
</evidence>
<dbReference type="RefSeq" id="WP_176273108.1">
    <property type="nucleotide sequence ID" value="NZ_JABWTA010000001.1"/>
</dbReference>
<sequence length="337" mass="36811">MSSYRFAARSLLVAIAAPLALAAAAPASAQALADLQTFEEVQPLEPTVLDGVWKVVGLQKQLLIENGHAIALEGWMHAFFWKVEPGMVTSTRIRQNADGRFEAYDALLQRPMKWTLRPDGTVFASGTGLFAPSFYLEPIELAYPDAFQEELDLIESGGRRIGAPPPLPGPIGDAPPAERPGPIDFDPANGYELQSRNKLCLDVSRSNMKKQGAKVMGWECHGGNNQKFYFLEEEGLIITGAGMCLEATGTKKGAPIKSYGCDGNAMQQWTASVKRMDIPGFANIRGGDMQIMRFTHSSGRCLDLSRSDSDKKKNGSKVMLWDCHDGANQAWGTLMRN</sequence>
<dbReference type="CDD" id="cd00161">
    <property type="entry name" value="beta-trefoil_Ricin-like"/>
    <property type="match status" value="1"/>
</dbReference>
<dbReference type="InterPro" id="IPR000772">
    <property type="entry name" value="Ricin_B_lectin"/>
</dbReference>
<reference evidence="3 4" key="1">
    <citation type="submission" date="2020-06" db="EMBL/GenBank/DDBJ databases">
        <title>Altererythrobacter lutimaris sp. nov., a marine bacterium isolated from a tidal flat.</title>
        <authorList>
            <person name="Kim D."/>
            <person name="Yoo Y."/>
            <person name="Kim J.-J."/>
        </authorList>
    </citation>
    <scope>NUCLEOTIDE SEQUENCE [LARGE SCALE GENOMIC DNA]</scope>
    <source>
        <strain evidence="3 4">JGD-16</strain>
    </source>
</reference>
<dbReference type="AlphaFoldDB" id="A0A850HCU5"/>
<dbReference type="Gene3D" id="2.80.10.50">
    <property type="match status" value="2"/>
</dbReference>
<feature type="signal peptide" evidence="1">
    <location>
        <begin position="1"/>
        <end position="29"/>
    </location>
</feature>
<evidence type="ECO:0000259" key="2">
    <source>
        <dbReference type="SMART" id="SM00458"/>
    </source>
</evidence>
<dbReference type="EMBL" id="JABWTA010000001">
    <property type="protein sequence ID" value="NVE94881.1"/>
    <property type="molecule type" value="Genomic_DNA"/>
</dbReference>
<protein>
    <submittedName>
        <fullName evidence="3">RICIN domain-containing protein</fullName>
    </submittedName>
</protein>
<feature type="chain" id="PRO_5032546780" evidence="1">
    <location>
        <begin position="30"/>
        <end position="337"/>
    </location>
</feature>
<keyword evidence="4" id="KW-1185">Reference proteome</keyword>
<evidence type="ECO:0000313" key="3">
    <source>
        <dbReference type="EMBL" id="NVE94881.1"/>
    </source>
</evidence>
<feature type="domain" description="Ricin B lectin" evidence="2">
    <location>
        <begin position="189"/>
        <end position="334"/>
    </location>
</feature>
<organism evidence="3 4">
    <name type="scientific">Altererythrobacter lutimaris</name>
    <dbReference type="NCBI Taxonomy" id="2743979"/>
    <lineage>
        <taxon>Bacteria</taxon>
        <taxon>Pseudomonadati</taxon>
        <taxon>Pseudomonadota</taxon>
        <taxon>Alphaproteobacteria</taxon>
        <taxon>Sphingomonadales</taxon>
        <taxon>Erythrobacteraceae</taxon>
        <taxon>Altererythrobacter</taxon>
    </lineage>
</organism>
<dbReference type="SUPFAM" id="SSF50370">
    <property type="entry name" value="Ricin B-like lectins"/>
    <property type="match status" value="1"/>
</dbReference>
<dbReference type="Proteomes" id="UP000546031">
    <property type="component" value="Unassembled WGS sequence"/>
</dbReference>
<evidence type="ECO:0000313" key="4">
    <source>
        <dbReference type="Proteomes" id="UP000546031"/>
    </source>
</evidence>
<keyword evidence="1" id="KW-0732">Signal</keyword>
<dbReference type="PROSITE" id="PS50231">
    <property type="entry name" value="RICIN_B_LECTIN"/>
    <property type="match status" value="1"/>
</dbReference>
<dbReference type="InterPro" id="IPR035992">
    <property type="entry name" value="Ricin_B-like_lectins"/>
</dbReference>
<dbReference type="SMART" id="SM00458">
    <property type="entry name" value="RICIN"/>
    <property type="match status" value="1"/>
</dbReference>
<proteinExistence type="predicted"/>
<name>A0A850HCU5_9SPHN</name>
<dbReference type="Pfam" id="PF00652">
    <property type="entry name" value="Ricin_B_lectin"/>
    <property type="match status" value="1"/>
</dbReference>
<gene>
    <name evidence="3" type="ORF">HUO12_08205</name>
</gene>
<comment type="caution">
    <text evidence="3">The sequence shown here is derived from an EMBL/GenBank/DDBJ whole genome shotgun (WGS) entry which is preliminary data.</text>
</comment>
<accession>A0A850HCU5</accession>